<evidence type="ECO:0000313" key="1">
    <source>
        <dbReference type="EMBL" id="ASK65510.1"/>
    </source>
</evidence>
<dbReference type="KEGG" id="brv:CFK39_06325"/>
<dbReference type="EMBL" id="CP022316">
    <property type="protein sequence ID" value="ASK65510.1"/>
    <property type="molecule type" value="Genomic_DNA"/>
</dbReference>
<reference evidence="2" key="1">
    <citation type="submission" date="2017-07" db="EMBL/GenBank/DDBJ databases">
        <title>Brachybacterium sp. VR2415.</title>
        <authorList>
            <person name="Tak E.J."/>
            <person name="Bae J.-W."/>
        </authorList>
    </citation>
    <scope>NUCLEOTIDE SEQUENCE [LARGE SCALE GENOMIC DNA]</scope>
    <source>
        <strain evidence="2">VR2415</strain>
    </source>
</reference>
<name>A0A220UBV2_9MICO</name>
<protein>
    <submittedName>
        <fullName evidence="1">Uncharacterized protein</fullName>
    </submittedName>
</protein>
<accession>A0A220UBV2</accession>
<gene>
    <name evidence="1" type="ORF">CFK39_06325</name>
</gene>
<evidence type="ECO:0000313" key="2">
    <source>
        <dbReference type="Proteomes" id="UP000198398"/>
    </source>
</evidence>
<sequence>MRSGRAGLARLLGWRFLFRRRSLSARIAAGRRERRDDLLLLLLRPGARALVSGGSGVLEDDGQVQGNGTVLSPGPVGVGGQVEGQGEQRALPGVEFERRAHPGAFAELRERGAGQADA</sequence>
<proteinExistence type="predicted"/>
<organism evidence="1 2">
    <name type="scientific">Brachybacterium avium</name>
    <dbReference type="NCBI Taxonomy" id="2017485"/>
    <lineage>
        <taxon>Bacteria</taxon>
        <taxon>Bacillati</taxon>
        <taxon>Actinomycetota</taxon>
        <taxon>Actinomycetes</taxon>
        <taxon>Micrococcales</taxon>
        <taxon>Dermabacteraceae</taxon>
        <taxon>Brachybacterium</taxon>
    </lineage>
</organism>
<dbReference type="RefSeq" id="WP_089064751.1">
    <property type="nucleotide sequence ID" value="NZ_CP022316.1"/>
</dbReference>
<dbReference type="Proteomes" id="UP000198398">
    <property type="component" value="Chromosome"/>
</dbReference>
<keyword evidence="2" id="KW-1185">Reference proteome</keyword>
<dbReference type="AlphaFoldDB" id="A0A220UBV2"/>